<dbReference type="InterPro" id="IPR037523">
    <property type="entry name" value="VOC_core"/>
</dbReference>
<evidence type="ECO:0000313" key="3">
    <source>
        <dbReference type="EMBL" id="UZF45698.1"/>
    </source>
</evidence>
<dbReference type="GO" id="GO:0004493">
    <property type="term" value="F:methylmalonyl-CoA epimerase activity"/>
    <property type="evidence" value="ECO:0007669"/>
    <property type="project" value="TreeGrafter"/>
</dbReference>
<dbReference type="PANTHER" id="PTHR43048:SF3">
    <property type="entry name" value="METHYLMALONYL-COA EPIMERASE, MITOCHONDRIAL"/>
    <property type="match status" value="1"/>
</dbReference>
<sequence length="184" mass="20641">MSSTGEHPSDGGGRTAERITKVDHVALAVPSMADAVPFFRDVIGGTFLCGGDNDETGVRLMHWMLPGFKLELMQPLRNDSLISETMRRRGPGFHHMTFLVDDIPRTVEALRADGYEPIDTDTRLSAWNETFLSPRATFGALLQFVSTDQRWDTPTQDYTCEDVLAGRIVWRDYIACIREDCKTA</sequence>
<dbReference type="Proteomes" id="UP001162740">
    <property type="component" value="Chromosome"/>
</dbReference>
<dbReference type="SUPFAM" id="SSF54593">
    <property type="entry name" value="Glyoxalase/Bleomycin resistance protein/Dihydroxybiphenyl dioxygenase"/>
    <property type="match status" value="1"/>
</dbReference>
<dbReference type="Pfam" id="PF13669">
    <property type="entry name" value="Glyoxalase_4"/>
    <property type="match status" value="1"/>
</dbReference>
<dbReference type="InterPro" id="IPR029068">
    <property type="entry name" value="Glyas_Bleomycin-R_OHBP_Dase"/>
</dbReference>
<gene>
    <name evidence="3" type="ORF">KUM34_003115</name>
</gene>
<dbReference type="AlphaFoldDB" id="A0AA47ACT4"/>
<evidence type="ECO:0000313" key="4">
    <source>
        <dbReference type="Proteomes" id="UP001162740"/>
    </source>
</evidence>
<accession>A0AA47ACT4</accession>
<organism evidence="3 4">
    <name type="scientific">Rhodococcus rhodochrous</name>
    <dbReference type="NCBI Taxonomy" id="1829"/>
    <lineage>
        <taxon>Bacteria</taxon>
        <taxon>Bacillati</taxon>
        <taxon>Actinomycetota</taxon>
        <taxon>Actinomycetes</taxon>
        <taxon>Mycobacteriales</taxon>
        <taxon>Nocardiaceae</taxon>
        <taxon>Rhodococcus</taxon>
    </lineage>
</organism>
<name>A0AA47ACT4_RHORH</name>
<dbReference type="RefSeq" id="WP_229583458.1">
    <property type="nucleotide sequence ID" value="NZ_CP083974.1"/>
</dbReference>
<protein>
    <submittedName>
        <fullName evidence="3">VOC family protein</fullName>
    </submittedName>
</protein>
<reference evidence="3 4" key="1">
    <citation type="journal article" date="2021" name="Front. Microbiol.">
        <title>Bacterial Transformation of Aromatic Monomers in Softwood Black Liquor.</title>
        <authorList>
            <person name="Navas L.E."/>
            <person name="Dexter G."/>
            <person name="Liu J."/>
            <person name="Levy-Booth D."/>
            <person name="Cho M."/>
            <person name="Jang S.K."/>
            <person name="Mansfield S.D."/>
            <person name="Renneckar S."/>
            <person name="Mohn W.W."/>
            <person name="Eltis L.D."/>
        </authorList>
    </citation>
    <scope>NUCLEOTIDE SEQUENCE [LARGE SCALE GENOMIC DNA]</scope>
    <source>
        <strain evidence="3 4">GD02</strain>
    </source>
</reference>
<evidence type="ECO:0000259" key="2">
    <source>
        <dbReference type="PROSITE" id="PS51819"/>
    </source>
</evidence>
<dbReference type="PANTHER" id="PTHR43048">
    <property type="entry name" value="METHYLMALONYL-COA EPIMERASE"/>
    <property type="match status" value="1"/>
</dbReference>
<dbReference type="GO" id="GO:0046491">
    <property type="term" value="P:L-methylmalonyl-CoA metabolic process"/>
    <property type="evidence" value="ECO:0007669"/>
    <property type="project" value="TreeGrafter"/>
</dbReference>
<feature type="domain" description="VOC" evidence="2">
    <location>
        <begin position="21"/>
        <end position="147"/>
    </location>
</feature>
<dbReference type="InterPro" id="IPR051785">
    <property type="entry name" value="MMCE/EMCE_epimerase"/>
</dbReference>
<dbReference type="EMBL" id="CP083974">
    <property type="protein sequence ID" value="UZF45698.1"/>
    <property type="molecule type" value="Genomic_DNA"/>
</dbReference>
<dbReference type="GO" id="GO:0046872">
    <property type="term" value="F:metal ion binding"/>
    <property type="evidence" value="ECO:0007669"/>
    <property type="project" value="UniProtKB-KW"/>
</dbReference>
<dbReference type="Gene3D" id="3.10.180.10">
    <property type="entry name" value="2,3-Dihydroxybiphenyl 1,2-Dioxygenase, domain 1"/>
    <property type="match status" value="1"/>
</dbReference>
<proteinExistence type="predicted"/>
<keyword evidence="1" id="KW-0479">Metal-binding</keyword>
<evidence type="ECO:0000256" key="1">
    <source>
        <dbReference type="ARBA" id="ARBA00022723"/>
    </source>
</evidence>
<dbReference type="PROSITE" id="PS51819">
    <property type="entry name" value="VOC"/>
    <property type="match status" value="1"/>
</dbReference>